<reference evidence="1" key="1">
    <citation type="submission" date="2019-04" db="EMBL/GenBank/DDBJ databases">
        <title>Microbes associate with the intestines of laboratory mice.</title>
        <authorList>
            <person name="Navarre W."/>
            <person name="Wong E."/>
            <person name="Huang K."/>
            <person name="Tropini C."/>
            <person name="Ng K."/>
            <person name="Yu B."/>
        </authorList>
    </citation>
    <scope>NUCLEOTIDE SEQUENCE</scope>
    <source>
        <strain evidence="1">NM72_1-8</strain>
    </source>
</reference>
<sequence length="99" mass="11127">MMERDTRLTQIQDRDAHKERRRKIVEWAGVASIFILGLAFGRKVEDAMTRQVAESAVELIVQENMGKKGHIRIHAADGSEMAFYGEITIVPDSGEVEGK</sequence>
<keyword evidence="2" id="KW-1185">Reference proteome</keyword>
<name>A0AC61QVW0_9FIRM</name>
<gene>
    <name evidence="1" type="ORF">E5357_14765</name>
</gene>
<comment type="caution">
    <text evidence="1">The sequence shown here is derived from an EMBL/GenBank/DDBJ whole genome shotgun (WGS) entry which is preliminary data.</text>
</comment>
<proteinExistence type="predicted"/>
<accession>A0AC61QVW0</accession>
<protein>
    <submittedName>
        <fullName evidence="1">Uncharacterized protein</fullName>
    </submittedName>
</protein>
<evidence type="ECO:0000313" key="1">
    <source>
        <dbReference type="EMBL" id="TGX96850.1"/>
    </source>
</evidence>
<dbReference type="Proteomes" id="UP000307720">
    <property type="component" value="Unassembled WGS sequence"/>
</dbReference>
<organism evidence="1 2">
    <name type="scientific">Hominisplanchenecus murintestinalis</name>
    <dbReference type="NCBI Taxonomy" id="2941517"/>
    <lineage>
        <taxon>Bacteria</taxon>
        <taxon>Bacillati</taxon>
        <taxon>Bacillota</taxon>
        <taxon>Clostridia</taxon>
        <taxon>Lachnospirales</taxon>
        <taxon>Lachnospiraceae</taxon>
        <taxon>Hominisplanchenecus</taxon>
    </lineage>
</organism>
<dbReference type="EMBL" id="SRZB01000045">
    <property type="protein sequence ID" value="TGX96850.1"/>
    <property type="molecule type" value="Genomic_DNA"/>
</dbReference>
<evidence type="ECO:0000313" key="2">
    <source>
        <dbReference type="Proteomes" id="UP000307720"/>
    </source>
</evidence>